<sequence length="909" mass="101925">MSRHTNIVDIPDLDAQFGRLRSMKSMAINTMHHRVQSTNMLFPSNVDPMAQVPRNGLRVAPTEARAARAANPFDISSQWAAQQQLDLSEQDIPARLMQPGSMDASANISFIQQSYTPEQLQRAQTNARGLQAGFEILPMFGDKPPQSSRSSPRLGFSSTAGDSSHYSLGFGFDTSGHYSYKPDVAGVVIDAGVDESMAEWEQELFRSYRKMKYYGEEEHSKEKTIEIVTKFTAAARGAYEKLETAAHSDAVSQGFKLFFRSIKSFEHLTRMGFKNLDKILDGQTPTSIVPIYSVLHVAYAISQTTSENLPQLTDAPSVAAFREDAQTYWKKCLQGGSNSLGFSEQHVFEELLAVMTQEIDAALEWISTRTCLTTWTNVEEDEEESASFNYVLQQSRQPSIVESEHAQSDIFNNSNPLDPSLGNLPTQALPPERRRSVSPWGAVVQGSTFSHLISFLESLDSLGTMFNNLSFGSSHNENHHVTKQRPSCKPPTMQDFKSLIVRGVIGQIWKAKRFNWVGHIMRAAINMVQLGVIQYLRDFENYVLGLTKYCEETPKRLEFTCNFLQICERLAPMFIDLSTRADQTPYSSEYTNVRLTEELQLFRQKQIAEAPYAYMSIPSADMGMPMNTPDMMQLDPSIGSNLGQAGMDNMGMMNSWDGYGSVSYPEYSTMPMTWNTDLSSLSESMDSTETEDTSYQYNTPTPPSTTWMDHAGLDAMANFQFPKKPVEPTQKFLFELKAGEVFPISERFAAFNYSRRHSEADCSFRTSSASPASTSSNGVQRRQSTPLTTVSETSSKPVDIGSHRTTRIRKSSRGNRPAEGRVFICDHPGCGAEIRGSKSTMSNSNLLRHKRSAHPETESWPDVMCEIAGCTATYRGSRGRENLKTHMKNKHKLVFEAQRRRQSIMSDIE</sequence>
<dbReference type="OrthoDB" id="5385242at2759"/>
<evidence type="ECO:0000259" key="2">
    <source>
        <dbReference type="SMART" id="SM00355"/>
    </source>
</evidence>
<feature type="compositionally biased region" description="Basic residues" evidence="1">
    <location>
        <begin position="804"/>
        <end position="813"/>
    </location>
</feature>
<evidence type="ECO:0000313" key="4">
    <source>
        <dbReference type="Proteomes" id="UP000015100"/>
    </source>
</evidence>
<evidence type="ECO:0000313" key="3">
    <source>
        <dbReference type="EMBL" id="EPS43050.1"/>
    </source>
</evidence>
<gene>
    <name evidence="3" type="ORF">H072_2967</name>
</gene>
<evidence type="ECO:0000256" key="1">
    <source>
        <dbReference type="SAM" id="MobiDB-lite"/>
    </source>
</evidence>
<dbReference type="HOGENOM" id="CLU_320548_0_0_1"/>
<dbReference type="OMA" id="WISTRTC"/>
<keyword evidence="4" id="KW-1185">Reference proteome</keyword>
<comment type="caution">
    <text evidence="3">The sequence shown here is derived from an EMBL/GenBank/DDBJ whole genome shotgun (WGS) entry which is preliminary data.</text>
</comment>
<feature type="compositionally biased region" description="Low complexity" evidence="1">
    <location>
        <begin position="147"/>
        <end position="158"/>
    </location>
</feature>
<proteinExistence type="predicted"/>
<dbReference type="EMBL" id="AQGS01000090">
    <property type="protein sequence ID" value="EPS43050.1"/>
    <property type="molecule type" value="Genomic_DNA"/>
</dbReference>
<dbReference type="InterPro" id="IPR013087">
    <property type="entry name" value="Znf_C2H2_type"/>
</dbReference>
<dbReference type="Proteomes" id="UP000015100">
    <property type="component" value="Unassembled WGS sequence"/>
</dbReference>
<organism evidence="3 4">
    <name type="scientific">Dactylellina haptotyla (strain CBS 200.50)</name>
    <name type="common">Nematode-trapping fungus</name>
    <name type="synonym">Monacrosporium haptotylum</name>
    <dbReference type="NCBI Taxonomy" id="1284197"/>
    <lineage>
        <taxon>Eukaryota</taxon>
        <taxon>Fungi</taxon>
        <taxon>Dikarya</taxon>
        <taxon>Ascomycota</taxon>
        <taxon>Pezizomycotina</taxon>
        <taxon>Orbiliomycetes</taxon>
        <taxon>Orbiliales</taxon>
        <taxon>Orbiliaceae</taxon>
        <taxon>Dactylellina</taxon>
    </lineage>
</organism>
<feature type="compositionally biased region" description="Low complexity" evidence="1">
    <location>
        <begin position="766"/>
        <end position="776"/>
    </location>
</feature>
<reference evidence="4" key="2">
    <citation type="submission" date="2013-04" db="EMBL/GenBank/DDBJ databases">
        <title>Genomic mechanisms accounting for the adaptation to parasitism in nematode-trapping fungi.</title>
        <authorList>
            <person name="Ahren D.G."/>
        </authorList>
    </citation>
    <scope>NUCLEOTIDE SEQUENCE [LARGE SCALE GENOMIC DNA]</scope>
    <source>
        <strain evidence="4">CBS 200.50</strain>
    </source>
</reference>
<dbReference type="AlphaFoldDB" id="S8AJA6"/>
<name>S8AJA6_DACHA</name>
<dbReference type="SMART" id="SM00355">
    <property type="entry name" value="ZnF_C2H2"/>
    <property type="match status" value="2"/>
</dbReference>
<feature type="domain" description="C2H2-type" evidence="2">
    <location>
        <begin position="863"/>
        <end position="891"/>
    </location>
</feature>
<feature type="region of interest" description="Disordered" evidence="1">
    <location>
        <begin position="762"/>
        <end position="820"/>
    </location>
</feature>
<feature type="compositionally biased region" description="Polar residues" evidence="1">
    <location>
        <begin position="777"/>
        <end position="796"/>
    </location>
</feature>
<accession>S8AJA6</accession>
<feature type="domain" description="C2H2-type" evidence="2">
    <location>
        <begin position="823"/>
        <end position="854"/>
    </location>
</feature>
<feature type="region of interest" description="Disordered" evidence="1">
    <location>
        <begin position="140"/>
        <end position="161"/>
    </location>
</feature>
<protein>
    <recommendedName>
        <fullName evidence="2">C2H2-type domain-containing protein</fullName>
    </recommendedName>
</protein>
<reference evidence="3 4" key="1">
    <citation type="journal article" date="2013" name="PLoS Genet.">
        <title>Genomic mechanisms accounting for the adaptation to parasitism in nematode-trapping fungi.</title>
        <authorList>
            <person name="Meerupati T."/>
            <person name="Andersson K.M."/>
            <person name="Friman E."/>
            <person name="Kumar D."/>
            <person name="Tunlid A."/>
            <person name="Ahren D."/>
        </authorList>
    </citation>
    <scope>NUCLEOTIDE SEQUENCE [LARGE SCALE GENOMIC DNA]</scope>
    <source>
        <strain evidence="3 4">CBS 200.50</strain>
    </source>
</reference>